<dbReference type="Pfam" id="PF10545">
    <property type="entry name" value="MADF_DNA_bdg"/>
    <property type="match status" value="1"/>
</dbReference>
<dbReference type="PROSITE" id="PS51029">
    <property type="entry name" value="MADF"/>
    <property type="match status" value="1"/>
</dbReference>
<dbReference type="KEGG" id="dya:Dyak_GE16190"/>
<dbReference type="Pfam" id="PF02944">
    <property type="entry name" value="BESS"/>
    <property type="match status" value="1"/>
</dbReference>
<sequence>MCWLTMARKDDPVFNVRFVQFVENQPCLWNYTHPGYSKKEEVQRAWQQVANEIKDTVRNCRERWRTIRSSFLRSLKLARTQTGRGKRKYYLSKYLQFLVPYTKSRSCHKQLPAPPPTGTPTPGMVLRKPGHAASGGMAAFAEPSQREDEEEGKESDGEMPLDVQVSEEEEDENNHVRRNQAPQQQQQHNQDRDQEQELEPPTACLPLRLQAIKVEQPSSNAHQLQLERMVSHQHPSLVSVPAAALGNHLDWTDLTQWFKGNGSAHHLSHLNHKLATAPTPPPPPPPPPATPAPSALSGGLVAAPGGGIPAPPDADYSFLISLHPYLKEMSGKQNRRFRQKVVGLIDDILDNKDV</sequence>
<dbReference type="EMBL" id="CM000162">
    <property type="protein sequence ID" value="EDX01507.2"/>
    <property type="molecule type" value="Genomic_DNA"/>
</dbReference>
<dbReference type="AlphaFoldDB" id="B4Q1Y6"/>
<gene>
    <name evidence="5" type="primary">Dyak\GE16190</name>
    <name evidence="5" type="synonym">dyak_GLEANR_17635</name>
    <name evidence="5" type="synonym">GE16190</name>
    <name evidence="5" type="ORF">Dyak_GE16190</name>
</gene>
<dbReference type="GO" id="GO:0003677">
    <property type="term" value="F:DNA binding"/>
    <property type="evidence" value="ECO:0007669"/>
    <property type="project" value="InterPro"/>
</dbReference>
<dbReference type="GO" id="GO:0005667">
    <property type="term" value="C:transcription regulator complex"/>
    <property type="evidence" value="ECO:0007669"/>
    <property type="project" value="TreeGrafter"/>
</dbReference>
<dbReference type="OrthoDB" id="6147983at2759"/>
<feature type="compositionally biased region" description="Acidic residues" evidence="2">
    <location>
        <begin position="147"/>
        <end position="172"/>
    </location>
</feature>
<evidence type="ECO:0000313" key="6">
    <source>
        <dbReference type="Proteomes" id="UP000002282"/>
    </source>
</evidence>
<keyword evidence="1" id="KW-0539">Nucleus</keyword>
<dbReference type="GO" id="GO:0005634">
    <property type="term" value="C:nucleus"/>
    <property type="evidence" value="ECO:0007669"/>
    <property type="project" value="UniProtKB-SubCell"/>
</dbReference>
<evidence type="ECO:0008006" key="7">
    <source>
        <dbReference type="Google" id="ProtNLM"/>
    </source>
</evidence>
<comment type="subcellular location">
    <subcellularLocation>
        <location evidence="1">Nucleus</location>
    </subcellularLocation>
</comment>
<feature type="region of interest" description="Disordered" evidence="2">
    <location>
        <begin position="273"/>
        <end position="307"/>
    </location>
</feature>
<keyword evidence="6" id="KW-1185">Reference proteome</keyword>
<evidence type="ECO:0000313" key="5">
    <source>
        <dbReference type="EMBL" id="EDX01507.2"/>
    </source>
</evidence>
<proteinExistence type="predicted"/>
<dbReference type="GO" id="GO:0006357">
    <property type="term" value="P:regulation of transcription by RNA polymerase II"/>
    <property type="evidence" value="ECO:0007669"/>
    <property type="project" value="TreeGrafter"/>
</dbReference>
<dbReference type="eggNOG" id="ENOG502S711">
    <property type="taxonomic scope" value="Eukaryota"/>
</dbReference>
<dbReference type="HOGENOM" id="CLU_071913_0_0_1"/>
<organism evidence="5 6">
    <name type="scientific">Drosophila yakuba</name>
    <name type="common">Fruit fly</name>
    <dbReference type="NCBI Taxonomy" id="7245"/>
    <lineage>
        <taxon>Eukaryota</taxon>
        <taxon>Metazoa</taxon>
        <taxon>Ecdysozoa</taxon>
        <taxon>Arthropoda</taxon>
        <taxon>Hexapoda</taxon>
        <taxon>Insecta</taxon>
        <taxon>Pterygota</taxon>
        <taxon>Neoptera</taxon>
        <taxon>Endopterygota</taxon>
        <taxon>Diptera</taxon>
        <taxon>Brachycera</taxon>
        <taxon>Muscomorpha</taxon>
        <taxon>Ephydroidea</taxon>
        <taxon>Drosophilidae</taxon>
        <taxon>Drosophila</taxon>
        <taxon>Sophophora</taxon>
    </lineage>
</organism>
<evidence type="ECO:0000256" key="1">
    <source>
        <dbReference type="PROSITE-ProRule" id="PRU00371"/>
    </source>
</evidence>
<dbReference type="SMART" id="SM00595">
    <property type="entry name" value="MADF"/>
    <property type="match status" value="1"/>
</dbReference>
<feature type="domain" description="MADF" evidence="3">
    <location>
        <begin position="17"/>
        <end position="103"/>
    </location>
</feature>
<feature type="region of interest" description="Disordered" evidence="2">
    <location>
        <begin position="106"/>
        <end position="198"/>
    </location>
</feature>
<dbReference type="PANTHER" id="PTHR12243:SF60">
    <property type="entry name" value="SI:CH211-15D5.12-RELATED"/>
    <property type="match status" value="1"/>
</dbReference>
<evidence type="ECO:0000259" key="4">
    <source>
        <dbReference type="PROSITE" id="PS51031"/>
    </source>
</evidence>
<feature type="domain" description="BESS" evidence="4">
    <location>
        <begin position="312"/>
        <end position="351"/>
    </location>
</feature>
<name>B4Q1Y6_DROYA</name>
<feature type="compositionally biased region" description="Pro residues" evidence="2">
    <location>
        <begin position="278"/>
        <end position="291"/>
    </location>
</feature>
<feature type="compositionally biased region" description="Low complexity" evidence="2">
    <location>
        <begin position="292"/>
        <end position="303"/>
    </location>
</feature>
<dbReference type="InterPro" id="IPR006578">
    <property type="entry name" value="MADF-dom"/>
</dbReference>
<dbReference type="InterPro" id="IPR004210">
    <property type="entry name" value="BESS_motif"/>
</dbReference>
<dbReference type="Proteomes" id="UP000002282">
    <property type="component" value="Chromosome X"/>
</dbReference>
<dbReference type="InterPro" id="IPR039353">
    <property type="entry name" value="TF_Adf1"/>
</dbReference>
<accession>B4Q1Y6</accession>
<reference evidence="5 6" key="1">
    <citation type="journal article" date="2007" name="Nature">
        <title>Evolution of genes and genomes on the Drosophila phylogeny.</title>
        <authorList>
            <consortium name="Drosophila 12 Genomes Consortium"/>
            <person name="Clark A.G."/>
            <person name="Eisen M.B."/>
            <person name="Smith D.R."/>
            <person name="Bergman C.M."/>
            <person name="Oliver B."/>
            <person name="Markow T.A."/>
            <person name="Kaufman T.C."/>
            <person name="Kellis M."/>
            <person name="Gelbart W."/>
            <person name="Iyer V.N."/>
            <person name="Pollard D.A."/>
            <person name="Sackton T.B."/>
            <person name="Larracuente A.M."/>
            <person name="Singh N.D."/>
            <person name="Abad J.P."/>
            <person name="Abt D.N."/>
            <person name="Adryan B."/>
            <person name="Aguade M."/>
            <person name="Akashi H."/>
            <person name="Anderson W.W."/>
            <person name="Aquadro C.F."/>
            <person name="Ardell D.H."/>
            <person name="Arguello R."/>
            <person name="Artieri C.G."/>
            <person name="Barbash D.A."/>
            <person name="Barker D."/>
            <person name="Barsanti P."/>
            <person name="Batterham P."/>
            <person name="Batzoglou S."/>
            <person name="Begun D."/>
            <person name="Bhutkar A."/>
            <person name="Blanco E."/>
            <person name="Bosak S.A."/>
            <person name="Bradley R.K."/>
            <person name="Brand A.D."/>
            <person name="Brent M.R."/>
            <person name="Brooks A.N."/>
            <person name="Brown R.H."/>
            <person name="Butlin R.K."/>
            <person name="Caggese C."/>
            <person name="Calvi B.R."/>
            <person name="Bernardo de Carvalho A."/>
            <person name="Caspi A."/>
            <person name="Castrezana S."/>
            <person name="Celniker S.E."/>
            <person name="Chang J.L."/>
            <person name="Chapple C."/>
            <person name="Chatterji S."/>
            <person name="Chinwalla A."/>
            <person name="Civetta A."/>
            <person name="Clifton S.W."/>
            <person name="Comeron J.M."/>
            <person name="Costello J.C."/>
            <person name="Coyne J.A."/>
            <person name="Daub J."/>
            <person name="David R.G."/>
            <person name="Delcher A.L."/>
            <person name="Delehaunty K."/>
            <person name="Do C.B."/>
            <person name="Ebling H."/>
            <person name="Edwards K."/>
            <person name="Eickbush T."/>
            <person name="Evans J.D."/>
            <person name="Filipski A."/>
            <person name="Findeiss S."/>
            <person name="Freyhult E."/>
            <person name="Fulton L."/>
            <person name="Fulton R."/>
            <person name="Garcia A.C."/>
            <person name="Gardiner A."/>
            <person name="Garfield D.A."/>
            <person name="Garvin B.E."/>
            <person name="Gibson G."/>
            <person name="Gilbert D."/>
            <person name="Gnerre S."/>
            <person name="Godfrey J."/>
            <person name="Good R."/>
            <person name="Gotea V."/>
            <person name="Gravely B."/>
            <person name="Greenberg A.J."/>
            <person name="Griffiths-Jones S."/>
            <person name="Gross S."/>
            <person name="Guigo R."/>
            <person name="Gustafson E.A."/>
            <person name="Haerty W."/>
            <person name="Hahn M.W."/>
            <person name="Halligan D.L."/>
            <person name="Halpern A.L."/>
            <person name="Halter G.M."/>
            <person name="Han M.V."/>
            <person name="Heger A."/>
            <person name="Hillier L."/>
            <person name="Hinrichs A.S."/>
            <person name="Holmes I."/>
            <person name="Hoskins R.A."/>
            <person name="Hubisz M.J."/>
            <person name="Hultmark D."/>
            <person name="Huntley M.A."/>
            <person name="Jaffe D.B."/>
            <person name="Jagadeeshan S."/>
            <person name="Jeck W.R."/>
            <person name="Johnson J."/>
            <person name="Jones C.D."/>
            <person name="Jordan W.C."/>
            <person name="Karpen G.H."/>
            <person name="Kataoka E."/>
            <person name="Keightley P.D."/>
            <person name="Kheradpour P."/>
            <person name="Kirkness E.F."/>
            <person name="Koerich L.B."/>
            <person name="Kristiansen K."/>
            <person name="Kudrna D."/>
            <person name="Kulathinal R.J."/>
            <person name="Kumar S."/>
            <person name="Kwok R."/>
            <person name="Lander E."/>
            <person name="Langley C.H."/>
            <person name="Lapoint R."/>
            <person name="Lazzaro B.P."/>
            <person name="Lee S.J."/>
            <person name="Levesque L."/>
            <person name="Li R."/>
            <person name="Lin C.F."/>
            <person name="Lin M.F."/>
            <person name="Lindblad-Toh K."/>
            <person name="Llopart A."/>
            <person name="Long M."/>
            <person name="Low L."/>
            <person name="Lozovsky E."/>
            <person name="Lu J."/>
            <person name="Luo M."/>
            <person name="Machado C.A."/>
            <person name="Makalowski W."/>
            <person name="Marzo M."/>
            <person name="Matsuda M."/>
            <person name="Matzkin L."/>
            <person name="McAllister B."/>
            <person name="McBride C.S."/>
            <person name="McKernan B."/>
            <person name="McKernan K."/>
            <person name="Mendez-Lago M."/>
            <person name="Minx P."/>
            <person name="Mollenhauer M.U."/>
            <person name="Montooth K."/>
            <person name="Mount S.M."/>
            <person name="Mu X."/>
            <person name="Myers E."/>
            <person name="Negre B."/>
            <person name="Newfeld S."/>
            <person name="Nielsen R."/>
            <person name="Noor M.A."/>
            <person name="O'Grady P."/>
            <person name="Pachter L."/>
            <person name="Papaceit M."/>
            <person name="Parisi M.J."/>
            <person name="Parisi M."/>
            <person name="Parts L."/>
            <person name="Pedersen J.S."/>
            <person name="Pesole G."/>
            <person name="Phillippy A.M."/>
            <person name="Ponting C.P."/>
            <person name="Pop M."/>
            <person name="Porcelli D."/>
            <person name="Powell J.R."/>
            <person name="Prohaska S."/>
            <person name="Pruitt K."/>
            <person name="Puig M."/>
            <person name="Quesneville H."/>
            <person name="Ram K.R."/>
            <person name="Rand D."/>
            <person name="Rasmussen M.D."/>
            <person name="Reed L.K."/>
            <person name="Reenan R."/>
            <person name="Reily A."/>
            <person name="Remington K.A."/>
            <person name="Rieger T.T."/>
            <person name="Ritchie M.G."/>
            <person name="Robin C."/>
            <person name="Rogers Y.H."/>
            <person name="Rohde C."/>
            <person name="Rozas J."/>
            <person name="Rubenfield M.J."/>
            <person name="Ruiz A."/>
            <person name="Russo S."/>
            <person name="Salzberg S.L."/>
            <person name="Sanchez-Gracia A."/>
            <person name="Saranga D.J."/>
            <person name="Sato H."/>
            <person name="Schaeffer S.W."/>
            <person name="Schatz M.C."/>
            <person name="Schlenke T."/>
            <person name="Schwartz R."/>
            <person name="Segarra C."/>
            <person name="Singh R.S."/>
            <person name="Sirot L."/>
            <person name="Sirota M."/>
            <person name="Sisneros N.B."/>
            <person name="Smith C.D."/>
            <person name="Smith T.F."/>
            <person name="Spieth J."/>
            <person name="Stage D.E."/>
            <person name="Stark A."/>
            <person name="Stephan W."/>
            <person name="Strausberg R.L."/>
            <person name="Strempel S."/>
            <person name="Sturgill D."/>
            <person name="Sutton G."/>
            <person name="Sutton G.G."/>
            <person name="Tao W."/>
            <person name="Teichmann S."/>
            <person name="Tobari Y.N."/>
            <person name="Tomimura Y."/>
            <person name="Tsolas J.M."/>
            <person name="Valente V.L."/>
            <person name="Venter E."/>
            <person name="Venter J.C."/>
            <person name="Vicario S."/>
            <person name="Vieira F.G."/>
            <person name="Vilella A.J."/>
            <person name="Villasante A."/>
            <person name="Walenz B."/>
            <person name="Wang J."/>
            <person name="Wasserman M."/>
            <person name="Watts T."/>
            <person name="Wilson D."/>
            <person name="Wilson R.K."/>
            <person name="Wing R.A."/>
            <person name="Wolfner M.F."/>
            <person name="Wong A."/>
            <person name="Wong G.K."/>
            <person name="Wu C.I."/>
            <person name="Wu G."/>
            <person name="Yamamoto D."/>
            <person name="Yang H.P."/>
            <person name="Yang S.P."/>
            <person name="Yorke J.A."/>
            <person name="Yoshida K."/>
            <person name="Zdobnov E."/>
            <person name="Zhang P."/>
            <person name="Zhang Y."/>
            <person name="Zimin A.V."/>
            <person name="Baldwin J."/>
            <person name="Abdouelleil A."/>
            <person name="Abdulkadir J."/>
            <person name="Abebe A."/>
            <person name="Abera B."/>
            <person name="Abreu J."/>
            <person name="Acer S.C."/>
            <person name="Aftuck L."/>
            <person name="Alexander A."/>
            <person name="An P."/>
            <person name="Anderson E."/>
            <person name="Anderson S."/>
            <person name="Arachi H."/>
            <person name="Azer M."/>
            <person name="Bachantsang P."/>
            <person name="Barry A."/>
            <person name="Bayul T."/>
            <person name="Berlin A."/>
            <person name="Bessette D."/>
            <person name="Bloom T."/>
            <person name="Blye J."/>
            <person name="Boguslavskiy L."/>
            <person name="Bonnet C."/>
            <person name="Boukhgalter B."/>
            <person name="Bourzgui I."/>
            <person name="Brown A."/>
            <person name="Cahill P."/>
            <person name="Channer S."/>
            <person name="Cheshatsang Y."/>
            <person name="Chuda L."/>
            <person name="Citroen M."/>
            <person name="Collymore A."/>
            <person name="Cooke P."/>
            <person name="Costello M."/>
            <person name="D'Aco K."/>
            <person name="Daza R."/>
            <person name="De Haan G."/>
            <person name="DeGray S."/>
            <person name="DeMaso C."/>
            <person name="Dhargay N."/>
            <person name="Dooley K."/>
            <person name="Dooley E."/>
            <person name="Doricent M."/>
            <person name="Dorje P."/>
            <person name="Dorjee K."/>
            <person name="Dupes A."/>
            <person name="Elong R."/>
            <person name="Falk J."/>
            <person name="Farina A."/>
            <person name="Faro S."/>
            <person name="Ferguson D."/>
            <person name="Fisher S."/>
            <person name="Foley C.D."/>
            <person name="Franke A."/>
            <person name="Friedrich D."/>
            <person name="Gadbois L."/>
            <person name="Gearin G."/>
            <person name="Gearin C.R."/>
            <person name="Giannoukos G."/>
            <person name="Goode T."/>
            <person name="Graham J."/>
            <person name="Grandbois E."/>
            <person name="Grewal S."/>
            <person name="Gyaltsen K."/>
            <person name="Hafez N."/>
            <person name="Hagos B."/>
            <person name="Hall J."/>
            <person name="Henson C."/>
            <person name="Hollinger A."/>
            <person name="Honan T."/>
            <person name="Huard M.D."/>
            <person name="Hughes L."/>
            <person name="Hurhula B."/>
            <person name="Husby M.E."/>
            <person name="Kamat A."/>
            <person name="Kanga B."/>
            <person name="Kashin S."/>
            <person name="Khazanovich D."/>
            <person name="Kisner P."/>
            <person name="Lance K."/>
            <person name="Lara M."/>
            <person name="Lee W."/>
            <person name="Lennon N."/>
            <person name="Letendre F."/>
            <person name="LeVine R."/>
            <person name="Lipovsky A."/>
            <person name="Liu X."/>
            <person name="Liu J."/>
            <person name="Liu S."/>
            <person name="Lokyitsang T."/>
            <person name="Lokyitsang Y."/>
            <person name="Lubonja R."/>
            <person name="Lui A."/>
            <person name="MacDonald P."/>
            <person name="Magnisalis V."/>
            <person name="Maru K."/>
            <person name="Matthews C."/>
            <person name="McCusker W."/>
            <person name="McDonough S."/>
            <person name="Mehta T."/>
            <person name="Meldrim J."/>
            <person name="Meneus L."/>
            <person name="Mihai O."/>
            <person name="Mihalev A."/>
            <person name="Mihova T."/>
            <person name="Mittelman R."/>
            <person name="Mlenga V."/>
            <person name="Montmayeur A."/>
            <person name="Mulrain L."/>
            <person name="Navidi A."/>
            <person name="Naylor J."/>
            <person name="Negash T."/>
            <person name="Nguyen T."/>
            <person name="Nguyen N."/>
            <person name="Nicol R."/>
            <person name="Norbu C."/>
            <person name="Norbu N."/>
            <person name="Novod N."/>
            <person name="O'Neill B."/>
            <person name="Osman S."/>
            <person name="Markiewicz E."/>
            <person name="Oyono O.L."/>
            <person name="Patti C."/>
            <person name="Phunkhang P."/>
            <person name="Pierre F."/>
            <person name="Priest M."/>
            <person name="Raghuraman S."/>
            <person name="Rege F."/>
            <person name="Reyes R."/>
            <person name="Rise C."/>
            <person name="Rogov P."/>
            <person name="Ross K."/>
            <person name="Ryan E."/>
            <person name="Settipalli S."/>
            <person name="Shea T."/>
            <person name="Sherpa N."/>
            <person name="Shi L."/>
            <person name="Shih D."/>
            <person name="Sparrow T."/>
            <person name="Spaulding J."/>
            <person name="Stalker J."/>
            <person name="Stange-Thomann N."/>
            <person name="Stavropoulos S."/>
            <person name="Stone C."/>
            <person name="Strader C."/>
            <person name="Tesfaye S."/>
            <person name="Thomson T."/>
            <person name="Thoulutsang Y."/>
            <person name="Thoulutsang D."/>
            <person name="Topham K."/>
            <person name="Topping I."/>
            <person name="Tsamla T."/>
            <person name="Vassiliev H."/>
            <person name="Vo A."/>
            <person name="Wangchuk T."/>
            <person name="Wangdi T."/>
            <person name="Weiand M."/>
            <person name="Wilkinson J."/>
            <person name="Wilson A."/>
            <person name="Yadav S."/>
            <person name="Young G."/>
            <person name="Yu Q."/>
            <person name="Zembek L."/>
            <person name="Zhong D."/>
            <person name="Zimmer A."/>
            <person name="Zwirko Z."/>
            <person name="Jaffe D.B."/>
            <person name="Alvarez P."/>
            <person name="Brockman W."/>
            <person name="Butler J."/>
            <person name="Chin C."/>
            <person name="Gnerre S."/>
            <person name="Grabherr M."/>
            <person name="Kleber M."/>
            <person name="Mauceli E."/>
            <person name="MacCallum I."/>
        </authorList>
    </citation>
    <scope>NUCLEOTIDE SEQUENCE [LARGE SCALE GENOMIC DNA]</scope>
    <source>
        <strain evidence="6">Tai18E2 / Tucson 14021-0261.01</strain>
    </source>
</reference>
<reference evidence="5 6" key="2">
    <citation type="journal article" date="2007" name="PLoS Biol.">
        <title>Principles of genome evolution in the Drosophila melanogaster species group.</title>
        <authorList>
            <person name="Ranz J.M."/>
            <person name="Maurin D."/>
            <person name="Chan Y.S."/>
            <person name="von Grotthuss M."/>
            <person name="Hillier L.W."/>
            <person name="Roote J."/>
            <person name="Ashburner M."/>
            <person name="Bergman C.M."/>
        </authorList>
    </citation>
    <scope>NUCLEOTIDE SEQUENCE [LARGE SCALE GENOMIC DNA]</scope>
    <source>
        <strain evidence="6">Tai18E2 / Tucson 14021-0261.01</strain>
    </source>
</reference>
<evidence type="ECO:0000256" key="2">
    <source>
        <dbReference type="SAM" id="MobiDB-lite"/>
    </source>
</evidence>
<feature type="compositionally biased region" description="Low complexity" evidence="2">
    <location>
        <begin position="179"/>
        <end position="188"/>
    </location>
</feature>
<protein>
    <recommendedName>
        <fullName evidence="7">MADF domain-containing protein</fullName>
    </recommendedName>
</protein>
<dbReference type="PROSITE" id="PS51031">
    <property type="entry name" value="BESS"/>
    <property type="match status" value="1"/>
</dbReference>
<evidence type="ECO:0000259" key="3">
    <source>
        <dbReference type="PROSITE" id="PS51029"/>
    </source>
</evidence>
<dbReference type="PANTHER" id="PTHR12243">
    <property type="entry name" value="MADF DOMAIN TRANSCRIPTION FACTOR"/>
    <property type="match status" value="1"/>
</dbReference>